<dbReference type="Pfam" id="PF14306">
    <property type="entry name" value="PUA_2"/>
    <property type="match status" value="1"/>
</dbReference>
<keyword evidence="2" id="KW-0808">Transferase</keyword>
<accession>A0A6A3CVR7</accession>
<dbReference type="EMBL" id="VEPZ02000196">
    <property type="protein sequence ID" value="KAE8731388.1"/>
    <property type="molecule type" value="Genomic_DNA"/>
</dbReference>
<evidence type="ECO:0000259" key="7">
    <source>
        <dbReference type="Pfam" id="PF14306"/>
    </source>
</evidence>
<dbReference type="PANTHER" id="PTHR11055:SF37">
    <property type="entry name" value="ATP SULFURYLASE 2"/>
    <property type="match status" value="1"/>
</dbReference>
<evidence type="ECO:0000259" key="6">
    <source>
        <dbReference type="Pfam" id="PF01747"/>
    </source>
</evidence>
<gene>
    <name evidence="8" type="ORF">F3Y22_tig00002840pilonHSYRG01201</name>
</gene>
<name>A0A6A3CVR7_HIBSY</name>
<dbReference type="GO" id="GO:0000103">
    <property type="term" value="P:sulfate assimilation"/>
    <property type="evidence" value="ECO:0007669"/>
    <property type="project" value="TreeGrafter"/>
</dbReference>
<dbReference type="GO" id="GO:0004020">
    <property type="term" value="F:adenylylsulfate kinase activity"/>
    <property type="evidence" value="ECO:0007669"/>
    <property type="project" value="TreeGrafter"/>
</dbReference>
<dbReference type="InterPro" id="IPR014729">
    <property type="entry name" value="Rossmann-like_a/b/a_fold"/>
</dbReference>
<dbReference type="Pfam" id="PF01747">
    <property type="entry name" value="ATP-sulfurylase"/>
    <property type="match status" value="1"/>
</dbReference>
<dbReference type="SUPFAM" id="SSF88697">
    <property type="entry name" value="PUA domain-like"/>
    <property type="match status" value="1"/>
</dbReference>
<keyword evidence="9" id="KW-1185">Reference proteome</keyword>
<evidence type="ECO:0000256" key="2">
    <source>
        <dbReference type="ARBA" id="ARBA00022679"/>
    </source>
</evidence>
<proteinExistence type="predicted"/>
<evidence type="ECO:0000256" key="4">
    <source>
        <dbReference type="ARBA" id="ARBA00022840"/>
    </source>
</evidence>
<reference evidence="8" key="1">
    <citation type="submission" date="2019-09" db="EMBL/GenBank/DDBJ databases">
        <title>Draft genome information of white flower Hibiscus syriacus.</title>
        <authorList>
            <person name="Kim Y.-M."/>
        </authorList>
    </citation>
    <scope>NUCLEOTIDE SEQUENCE [LARGE SCALE GENOMIC DNA]</scope>
    <source>
        <strain evidence="8">YM2019G1</strain>
    </source>
</reference>
<dbReference type="GO" id="GO:0005524">
    <property type="term" value="F:ATP binding"/>
    <property type="evidence" value="ECO:0007669"/>
    <property type="project" value="UniProtKB-KW"/>
</dbReference>
<dbReference type="AlphaFoldDB" id="A0A6A3CVR7"/>
<comment type="caution">
    <text evidence="8">The sequence shown here is derived from an EMBL/GenBank/DDBJ whole genome shotgun (WGS) entry which is preliminary data.</text>
</comment>
<feature type="region of interest" description="Disordered" evidence="5">
    <location>
        <begin position="378"/>
        <end position="400"/>
    </location>
</feature>
<comment type="pathway">
    <text evidence="1">Sulfur metabolism.</text>
</comment>
<dbReference type="InterPro" id="IPR015947">
    <property type="entry name" value="PUA-like_sf"/>
</dbReference>
<organism evidence="8 9">
    <name type="scientific">Hibiscus syriacus</name>
    <name type="common">Rose of Sharon</name>
    <dbReference type="NCBI Taxonomy" id="106335"/>
    <lineage>
        <taxon>Eukaryota</taxon>
        <taxon>Viridiplantae</taxon>
        <taxon>Streptophyta</taxon>
        <taxon>Embryophyta</taxon>
        <taxon>Tracheophyta</taxon>
        <taxon>Spermatophyta</taxon>
        <taxon>Magnoliopsida</taxon>
        <taxon>eudicotyledons</taxon>
        <taxon>Gunneridae</taxon>
        <taxon>Pentapetalae</taxon>
        <taxon>rosids</taxon>
        <taxon>malvids</taxon>
        <taxon>Malvales</taxon>
        <taxon>Malvaceae</taxon>
        <taxon>Malvoideae</taxon>
        <taxon>Hibiscus</taxon>
    </lineage>
</organism>
<evidence type="ECO:0000256" key="1">
    <source>
        <dbReference type="ARBA" id="ARBA00004678"/>
    </source>
</evidence>
<dbReference type="PANTHER" id="PTHR11055">
    <property type="entry name" value="BIFUNCTIONAL 3'-PHOSPHOADENOSINE 5'-PHOSPHOSULFATE SYNTHASE"/>
    <property type="match status" value="1"/>
</dbReference>
<dbReference type="Gene3D" id="3.40.50.620">
    <property type="entry name" value="HUPs"/>
    <property type="match status" value="1"/>
</dbReference>
<evidence type="ECO:0000313" key="9">
    <source>
        <dbReference type="Proteomes" id="UP000436088"/>
    </source>
</evidence>
<dbReference type="GO" id="GO:0004781">
    <property type="term" value="F:sulfate adenylyltransferase (ATP) activity"/>
    <property type="evidence" value="ECO:0007669"/>
    <property type="project" value="InterPro"/>
</dbReference>
<keyword evidence="3" id="KW-0547">Nucleotide-binding</keyword>
<dbReference type="SUPFAM" id="SSF52374">
    <property type="entry name" value="Nucleotidylyl transferase"/>
    <property type="match status" value="1"/>
</dbReference>
<dbReference type="Proteomes" id="UP000436088">
    <property type="component" value="Unassembled WGS sequence"/>
</dbReference>
<evidence type="ECO:0000256" key="3">
    <source>
        <dbReference type="ARBA" id="ARBA00022741"/>
    </source>
</evidence>
<evidence type="ECO:0000256" key="5">
    <source>
        <dbReference type="SAM" id="MobiDB-lite"/>
    </source>
</evidence>
<dbReference type="InterPro" id="IPR025980">
    <property type="entry name" value="ATP-Sase_PUA-like_dom"/>
</dbReference>
<sequence length="644" mass="71888">MGGIVKAGRWCLRRSRCSGERKEGQDGRGRINAEGFMREDEYLQSLHFNSLRMKDGSIDNMSLPIVLAIDDATKESIGSSSNVGLVGPDGHLVAILRRIEIYKHSKEERIARTWGTTAPGLPYVEEVIASAGNWLIGEKGFKNPILLLHHLGGFTKAELGCSYGTTQQGVSHPLLCKTTTDIIRIKINCYDGTCTLFTAIAIYDVLEDGVLDPKTTIVSIFPSPMHYAGPKEVQWHAKARINAAANFYIVGRDPAVMFMLVGDTICTNRIKLYESILDCLWYNGKEDGIFLTLLVPKISSLSLEPKCELMQEPVRTLLMVLCALEDGKSSSNITRVCKQRSQQSKRLPNLKASTQVIRIEIKFDDGDKPTHVGLTHLNNGSSQWPTTKDGEPSSQTINRNTPLSVSFHPTHHMCCISVLFEGIMWLISTMKERTMKVLEKKCRGKGNMAFMWEEDPFNVRIELKDDADPTSSTMYLSENKKVDPPLSVMESNEVSVLIYLLLIELKVDADPTPSAIIELKVDADPTLSAMDLSENKNDDPPLSVIKSNKMLVLIYTFFDRIELKVDADPTPSAMDLSENKKVDPPPSMMESNEMSVLIYLLLIELKVDADPTSSVMDLSEQKKVDPPYFVMESNEMLVLIYLLL</sequence>
<dbReference type="Gene3D" id="3.10.400.10">
    <property type="entry name" value="Sulfate adenylyltransferase"/>
    <property type="match status" value="1"/>
</dbReference>
<keyword evidence="4" id="KW-0067">ATP-binding</keyword>
<evidence type="ECO:0000313" key="8">
    <source>
        <dbReference type="EMBL" id="KAE8731388.1"/>
    </source>
</evidence>
<feature type="domain" description="ATP-sulfurylase PUA-like" evidence="7">
    <location>
        <begin position="34"/>
        <end position="137"/>
    </location>
</feature>
<protein>
    <submittedName>
        <fullName evidence="8">5'-3' exoribonuclease 3-like isoform X1</fullName>
    </submittedName>
</protein>
<dbReference type="InterPro" id="IPR024951">
    <property type="entry name" value="Sulfurylase_cat_dom"/>
</dbReference>
<feature type="domain" description="Sulphate adenylyltransferase catalytic" evidence="6">
    <location>
        <begin position="192"/>
        <end position="263"/>
    </location>
</feature>